<evidence type="ECO:0008006" key="3">
    <source>
        <dbReference type="Google" id="ProtNLM"/>
    </source>
</evidence>
<protein>
    <recommendedName>
        <fullName evidence="3">Coagulation factor 5/8 type domain-containing protein</fullName>
    </recommendedName>
</protein>
<dbReference type="EMBL" id="CYXX01000003">
    <property type="protein sequence ID" value="CUM80101.1"/>
    <property type="molecule type" value="Genomic_DNA"/>
</dbReference>
<dbReference type="AlphaFoldDB" id="A0A173RQ89"/>
<dbReference type="Proteomes" id="UP000095453">
    <property type="component" value="Unassembled WGS sequence"/>
</dbReference>
<sequence length="626" mass="70071">MKKGVLFLCPDTVMLIREREEKIMKKGHCGKMLLLFGAACMLMTGCGTKESSKMDTKDMTTRDAEFHTELFGENTYIFSPEDDPGQVAQTLDAIYEKQEADQFGEARYAIYFMPGEYDETIEADVGFYTQVAGLGELPTDTKLQSLQCTARWLSDDPSNHNACCNFWRGVENIELKTNTMWAVSQATFMRRVQVDGALFLHDEYGWCSGGFLADSNTDLMTDSGSQQQWLSRNCNWKAWMGANWNMVFVGTEEGKNPTGTWPVVPYTEVEKTEAMQEKPFLIYDDEEGYMVYVPKERENAIGVSWENGSEGEKIPIDQFYVAKPEKDTAETMNQALEEGKNLLLTPGIYDLEEPIAVNRPDTIVLGMGLATLRAAKGNVCLETGDVQGLILAGLLFDAGETKSDNLLVVGSEDQKSEDNGKNIYLSDLFFRVGGTDTDTPVSVKCCATINSSHVVGDNFWVWRADHGDNVAWEENKAENGIIINGDEVTMYALMVEHFEQYQTVWNGDHGKVYMYQSEIPYDVPTQEVWMSHEGQKNGYASFYVDGAVDAFEAWGLGVYLYNRDASVELDTAMEVPDKNGVKVHNICTVMLTGYPGMNHIINESGDSVTFAGERKVICEYENGLIR</sequence>
<dbReference type="Gene3D" id="2.160.20.10">
    <property type="entry name" value="Single-stranded right-handed beta-helix, Pectin lyase-like"/>
    <property type="match status" value="1"/>
</dbReference>
<dbReference type="InterPro" id="IPR059186">
    <property type="entry name" value="SACTE_4363"/>
</dbReference>
<evidence type="ECO:0000313" key="2">
    <source>
        <dbReference type="Proteomes" id="UP000095453"/>
    </source>
</evidence>
<dbReference type="CDD" id="cd23669">
    <property type="entry name" value="GH55_SacteLam55A-like"/>
    <property type="match status" value="1"/>
</dbReference>
<gene>
    <name evidence="1" type="ORF">ERS852444_00533</name>
</gene>
<reference evidence="1 2" key="1">
    <citation type="submission" date="2015-09" db="EMBL/GenBank/DDBJ databases">
        <authorList>
            <consortium name="Pathogen Informatics"/>
        </authorList>
    </citation>
    <scope>NUCLEOTIDE SEQUENCE [LARGE SCALE GENOMIC DNA]</scope>
    <source>
        <strain evidence="1 2">2789STDY5608887</strain>
    </source>
</reference>
<proteinExistence type="predicted"/>
<evidence type="ECO:0000313" key="1">
    <source>
        <dbReference type="EMBL" id="CUM80101.1"/>
    </source>
</evidence>
<organism evidence="1 2">
    <name type="scientific">Roseburia inulinivorans</name>
    <dbReference type="NCBI Taxonomy" id="360807"/>
    <lineage>
        <taxon>Bacteria</taxon>
        <taxon>Bacillati</taxon>
        <taxon>Bacillota</taxon>
        <taxon>Clostridia</taxon>
        <taxon>Lachnospirales</taxon>
        <taxon>Lachnospiraceae</taxon>
        <taxon>Roseburia</taxon>
    </lineage>
</organism>
<dbReference type="InterPro" id="IPR012334">
    <property type="entry name" value="Pectin_lyas_fold"/>
</dbReference>
<name>A0A173RQ89_9FIRM</name>
<accession>A0A173RQ89</accession>